<dbReference type="EMBL" id="JWJG01000028">
    <property type="protein sequence ID" value="KIF83758.1"/>
    <property type="molecule type" value="Genomic_DNA"/>
</dbReference>
<name>A0A0C1Y9V2_9BURK</name>
<keyword evidence="4" id="KW-0964">Secreted</keyword>
<protein>
    <submittedName>
        <fullName evidence="7">Flagellin</fullName>
    </submittedName>
</protein>
<dbReference type="InterPro" id="IPR010810">
    <property type="entry name" value="Flagellin_hook_IN_motif"/>
</dbReference>
<evidence type="ECO:0000313" key="8">
    <source>
        <dbReference type="Proteomes" id="UP000031572"/>
    </source>
</evidence>
<comment type="similarity">
    <text evidence="3">Belongs to the bacterial flagellin family.</text>
</comment>
<evidence type="ECO:0000256" key="3">
    <source>
        <dbReference type="ARBA" id="ARBA00005709"/>
    </source>
</evidence>
<dbReference type="GO" id="GO:0005198">
    <property type="term" value="F:structural molecule activity"/>
    <property type="evidence" value="ECO:0007669"/>
    <property type="project" value="InterPro"/>
</dbReference>
<comment type="subcellular location">
    <subcellularLocation>
        <location evidence="1">Bacterial flagellum</location>
    </subcellularLocation>
    <subcellularLocation>
        <location evidence="2">Secreted</location>
    </subcellularLocation>
</comment>
<evidence type="ECO:0000313" key="7">
    <source>
        <dbReference type="EMBL" id="KIF83758.1"/>
    </source>
</evidence>
<sequence>ASTSAVANRVGAQTLTIAGKGTTSTVTVAAGATAKKIADDTNAVTSTTGVSASAQTQATLGSLQSAGSITFNLYGSNSSAVAIGATVSSTGDLSSVAAAINAQTASTGISASVSGGTVTMQSKDGYDIKIEDFTNSAGGTAALTGQDPFASTATNVGSAVTLTSGTNDSSTVGGRVKFNSAEGYTITTNSGTTLFTAASTPQASTLSAVSALDISTVSGANDAMSTIDAALSSIASSRAQLGAIQNRFASTISNLTTTAENLTSARSRIQDADFAQETANLTRGQILQQAGTAMLAQANSLPNGVLALLKG</sequence>
<dbReference type="PANTHER" id="PTHR42792">
    <property type="entry name" value="FLAGELLIN"/>
    <property type="match status" value="1"/>
</dbReference>
<dbReference type="Pfam" id="PF07196">
    <property type="entry name" value="Flagellin_IN"/>
    <property type="match status" value="2"/>
</dbReference>
<gene>
    <name evidence="7" type="ORF">TSA66_14875</name>
</gene>
<dbReference type="InterPro" id="IPR046358">
    <property type="entry name" value="Flagellin_C"/>
</dbReference>
<keyword evidence="5" id="KW-0975">Bacterial flagellum</keyword>
<dbReference type="Proteomes" id="UP000031572">
    <property type="component" value="Unassembled WGS sequence"/>
</dbReference>
<feature type="domain" description="Flagellin C-terminal" evidence="6">
    <location>
        <begin position="224"/>
        <end position="309"/>
    </location>
</feature>
<keyword evidence="8" id="KW-1185">Reference proteome</keyword>
<comment type="caution">
    <text evidence="7">The sequence shown here is derived from an EMBL/GenBank/DDBJ whole genome shotgun (WGS) entry which is preliminary data.</text>
</comment>
<accession>A0A0C1Y9V2</accession>
<dbReference type="Gene3D" id="2.30.220.10">
    <property type="entry name" value="f41 fragment of flagellin, C-terminal domain"/>
    <property type="match status" value="1"/>
</dbReference>
<evidence type="ECO:0000256" key="5">
    <source>
        <dbReference type="ARBA" id="ARBA00023143"/>
    </source>
</evidence>
<keyword evidence="7" id="KW-0282">Flagellum</keyword>
<dbReference type="AlphaFoldDB" id="A0A0C1Y9V2"/>
<proteinExistence type="inferred from homology"/>
<dbReference type="Gene3D" id="2.170.280.10">
    <property type="entry name" value="f41 fragment of flagellin, middle domain"/>
    <property type="match status" value="1"/>
</dbReference>
<dbReference type="STRING" id="709839.TSA66_14875"/>
<dbReference type="InterPro" id="IPR001492">
    <property type="entry name" value="Flagellin"/>
</dbReference>
<evidence type="ECO:0000256" key="1">
    <source>
        <dbReference type="ARBA" id="ARBA00004365"/>
    </source>
</evidence>
<organism evidence="7 8">
    <name type="scientific">Noviherbaspirillum autotrophicum</name>
    <dbReference type="NCBI Taxonomy" id="709839"/>
    <lineage>
        <taxon>Bacteria</taxon>
        <taxon>Pseudomonadati</taxon>
        <taxon>Pseudomonadota</taxon>
        <taxon>Betaproteobacteria</taxon>
        <taxon>Burkholderiales</taxon>
        <taxon>Oxalobacteraceae</taxon>
        <taxon>Noviherbaspirillum</taxon>
    </lineage>
</organism>
<dbReference type="GO" id="GO:0009288">
    <property type="term" value="C:bacterial-type flagellum"/>
    <property type="evidence" value="ECO:0007669"/>
    <property type="project" value="UniProtKB-SubCell"/>
</dbReference>
<evidence type="ECO:0000256" key="4">
    <source>
        <dbReference type="ARBA" id="ARBA00022525"/>
    </source>
</evidence>
<dbReference type="Gene3D" id="1.20.1330.10">
    <property type="entry name" value="f41 fragment of flagellin, N-terminal domain"/>
    <property type="match status" value="1"/>
</dbReference>
<dbReference type="Gene3D" id="6.10.10.10">
    <property type="entry name" value="Flagellar export chaperone, C-terminal domain"/>
    <property type="match status" value="1"/>
</dbReference>
<dbReference type="Pfam" id="PF00700">
    <property type="entry name" value="Flagellin_C"/>
    <property type="match status" value="1"/>
</dbReference>
<dbReference type="PANTHER" id="PTHR42792:SF2">
    <property type="entry name" value="FLAGELLIN"/>
    <property type="match status" value="1"/>
</dbReference>
<evidence type="ECO:0000259" key="6">
    <source>
        <dbReference type="Pfam" id="PF00700"/>
    </source>
</evidence>
<reference evidence="7 8" key="1">
    <citation type="submission" date="2014-12" db="EMBL/GenBank/DDBJ databases">
        <title>Denitrispirillum autotrophicum gen. nov., sp. nov., Denitrifying, Facultatively Autotrophic Bacteria Isolated from Rice Paddy Soil.</title>
        <authorList>
            <person name="Ishii S."/>
            <person name="Ashida N."/>
            <person name="Ohno H."/>
            <person name="Otsuka S."/>
            <person name="Yokota A."/>
            <person name="Senoo K."/>
        </authorList>
    </citation>
    <scope>NUCLEOTIDE SEQUENCE [LARGE SCALE GENOMIC DNA]</scope>
    <source>
        <strain evidence="7 8">TSA66</strain>
    </source>
</reference>
<dbReference type="InterPro" id="IPR042187">
    <property type="entry name" value="Flagellin_C_sub2"/>
</dbReference>
<dbReference type="SUPFAM" id="SSF64518">
    <property type="entry name" value="Phase 1 flagellin"/>
    <property type="match status" value="1"/>
</dbReference>
<evidence type="ECO:0000256" key="2">
    <source>
        <dbReference type="ARBA" id="ARBA00004613"/>
    </source>
</evidence>
<feature type="non-terminal residue" evidence="7">
    <location>
        <position position="1"/>
    </location>
</feature>
<keyword evidence="7" id="KW-0966">Cell projection</keyword>
<dbReference type="RefSeq" id="WP_040042620.1">
    <property type="nucleotide sequence ID" value="NZ_JWJG01000028.1"/>
</dbReference>
<dbReference type="GO" id="GO:0005576">
    <property type="term" value="C:extracellular region"/>
    <property type="evidence" value="ECO:0007669"/>
    <property type="project" value="UniProtKB-SubCell"/>
</dbReference>
<keyword evidence="7" id="KW-0969">Cilium</keyword>